<evidence type="ECO:0000259" key="7">
    <source>
        <dbReference type="PROSITE" id="PS50089"/>
    </source>
</evidence>
<proteinExistence type="predicted"/>
<feature type="transmembrane region" description="Helical" evidence="6">
    <location>
        <begin position="210"/>
        <end position="233"/>
    </location>
</feature>
<evidence type="ECO:0000256" key="2">
    <source>
        <dbReference type="ARBA" id="ARBA00022771"/>
    </source>
</evidence>
<accession>A0A1R2BP81</accession>
<keyword evidence="1" id="KW-0479">Metal-binding</keyword>
<dbReference type="InterPro" id="IPR031127">
    <property type="entry name" value="E3_UB_ligase_RBR"/>
</dbReference>
<evidence type="ECO:0000256" key="3">
    <source>
        <dbReference type="ARBA" id="ARBA00022786"/>
    </source>
</evidence>
<keyword evidence="3" id="KW-0833">Ubl conjugation pathway</keyword>
<dbReference type="EMBL" id="MPUH01000513">
    <property type="protein sequence ID" value="OMJ78613.1"/>
    <property type="molecule type" value="Genomic_DNA"/>
</dbReference>
<keyword evidence="9" id="KW-1185">Reference proteome</keyword>
<dbReference type="AlphaFoldDB" id="A0A1R2BP81"/>
<keyword evidence="4" id="KW-0862">Zinc</keyword>
<evidence type="ECO:0000256" key="5">
    <source>
        <dbReference type="PROSITE-ProRule" id="PRU00175"/>
    </source>
</evidence>
<keyword evidence="6" id="KW-0472">Membrane</keyword>
<feature type="transmembrane region" description="Helical" evidence="6">
    <location>
        <begin position="253"/>
        <end position="274"/>
    </location>
</feature>
<evidence type="ECO:0000313" key="8">
    <source>
        <dbReference type="EMBL" id="OMJ78613.1"/>
    </source>
</evidence>
<feature type="transmembrane region" description="Helical" evidence="6">
    <location>
        <begin position="295"/>
        <end position="315"/>
    </location>
</feature>
<dbReference type="InterPro" id="IPR002867">
    <property type="entry name" value="IBR_dom"/>
</dbReference>
<reference evidence="8 9" key="1">
    <citation type="submission" date="2016-11" db="EMBL/GenBank/DDBJ databases">
        <title>The macronuclear genome of Stentor coeruleus: a giant cell with tiny introns.</title>
        <authorList>
            <person name="Slabodnick M."/>
            <person name="Ruby J.G."/>
            <person name="Reiff S.B."/>
            <person name="Swart E.C."/>
            <person name="Gosai S."/>
            <person name="Prabakaran S."/>
            <person name="Witkowska E."/>
            <person name="Larue G.E."/>
            <person name="Fisher S."/>
            <person name="Freeman R.M."/>
            <person name="Gunawardena J."/>
            <person name="Chu W."/>
            <person name="Stover N.A."/>
            <person name="Gregory B.D."/>
            <person name="Nowacki M."/>
            <person name="Derisi J."/>
            <person name="Roy S.W."/>
            <person name="Marshall W.F."/>
            <person name="Sood P."/>
        </authorList>
    </citation>
    <scope>NUCLEOTIDE SEQUENCE [LARGE SCALE GENOMIC DNA]</scope>
    <source>
        <strain evidence="8">WM001</strain>
    </source>
</reference>
<dbReference type="OrthoDB" id="9977870at2759"/>
<dbReference type="PANTHER" id="PTHR11685">
    <property type="entry name" value="RBR FAMILY RING FINGER AND IBR DOMAIN-CONTAINING"/>
    <property type="match status" value="1"/>
</dbReference>
<dbReference type="InterPro" id="IPR001841">
    <property type="entry name" value="Znf_RING"/>
</dbReference>
<evidence type="ECO:0000256" key="4">
    <source>
        <dbReference type="ARBA" id="ARBA00022833"/>
    </source>
</evidence>
<dbReference type="GO" id="GO:0016567">
    <property type="term" value="P:protein ubiquitination"/>
    <property type="evidence" value="ECO:0007669"/>
    <property type="project" value="InterPro"/>
</dbReference>
<dbReference type="GO" id="GO:0004842">
    <property type="term" value="F:ubiquitin-protein transferase activity"/>
    <property type="evidence" value="ECO:0007669"/>
    <property type="project" value="InterPro"/>
</dbReference>
<dbReference type="InterPro" id="IPR013083">
    <property type="entry name" value="Znf_RING/FYVE/PHD"/>
</dbReference>
<sequence length="346" mass="40155">MAMELNINKDSSSIYELVTDHVDFCEICHNERHSGKSVLCSCNHSFCQACFTDYFYMMKSDYDYYPFRCPAYGCEKDVYKALAGVLSEGQYEEFKRLRKRKKLIRNPKVAWCPVVNCDGYGIKDRDNKLQCRSCETEITTTVNPNAKELMECASLIECPGCGCLAERTFGCLNAKCYCGIKFCMKCGRENDRHHDSLVCLASDNDGNISWWVLVFTIFSHILVPLYPLCIIYWYRNYWDKNYIPVVNEHPWFYGFVIAVFSPMILVFSLFYLPFVWGWYCVDAMFNGKEAKYQKFWVLLKLLLYFPAVLLTFVGFLLALGLFIAFVPLYGFGLLGYMIFSGKKSKE</sequence>
<gene>
    <name evidence="8" type="ORF">SteCoe_21538</name>
</gene>
<dbReference type="PROSITE" id="PS50089">
    <property type="entry name" value="ZF_RING_2"/>
    <property type="match status" value="1"/>
</dbReference>
<keyword evidence="6" id="KW-0812">Transmembrane</keyword>
<dbReference type="GO" id="GO:0008270">
    <property type="term" value="F:zinc ion binding"/>
    <property type="evidence" value="ECO:0007669"/>
    <property type="project" value="UniProtKB-KW"/>
</dbReference>
<feature type="domain" description="RING-type" evidence="7">
    <location>
        <begin position="25"/>
        <end position="70"/>
    </location>
</feature>
<keyword evidence="6" id="KW-1133">Transmembrane helix</keyword>
<dbReference type="Pfam" id="PF01485">
    <property type="entry name" value="IBR"/>
    <property type="match status" value="1"/>
</dbReference>
<feature type="transmembrane region" description="Helical" evidence="6">
    <location>
        <begin position="321"/>
        <end position="339"/>
    </location>
</feature>
<dbReference type="Proteomes" id="UP000187209">
    <property type="component" value="Unassembled WGS sequence"/>
</dbReference>
<comment type="caution">
    <text evidence="8">The sequence shown here is derived from an EMBL/GenBank/DDBJ whole genome shotgun (WGS) entry which is preliminary data.</text>
</comment>
<dbReference type="SUPFAM" id="SSF57850">
    <property type="entry name" value="RING/U-box"/>
    <property type="match status" value="2"/>
</dbReference>
<evidence type="ECO:0000256" key="1">
    <source>
        <dbReference type="ARBA" id="ARBA00022723"/>
    </source>
</evidence>
<keyword evidence="2 5" id="KW-0863">Zinc-finger</keyword>
<dbReference type="Gene3D" id="3.30.40.10">
    <property type="entry name" value="Zinc/RING finger domain, C3HC4 (zinc finger)"/>
    <property type="match status" value="1"/>
</dbReference>
<organism evidence="8 9">
    <name type="scientific">Stentor coeruleus</name>
    <dbReference type="NCBI Taxonomy" id="5963"/>
    <lineage>
        <taxon>Eukaryota</taxon>
        <taxon>Sar</taxon>
        <taxon>Alveolata</taxon>
        <taxon>Ciliophora</taxon>
        <taxon>Postciliodesmatophora</taxon>
        <taxon>Heterotrichea</taxon>
        <taxon>Heterotrichida</taxon>
        <taxon>Stentoridae</taxon>
        <taxon>Stentor</taxon>
    </lineage>
</organism>
<name>A0A1R2BP81_9CILI</name>
<evidence type="ECO:0000313" key="9">
    <source>
        <dbReference type="Proteomes" id="UP000187209"/>
    </source>
</evidence>
<evidence type="ECO:0000256" key="6">
    <source>
        <dbReference type="SAM" id="Phobius"/>
    </source>
</evidence>
<protein>
    <recommendedName>
        <fullName evidence="7">RING-type domain-containing protein</fullName>
    </recommendedName>
</protein>